<dbReference type="EMBL" id="KZ293434">
    <property type="protein sequence ID" value="PBK68145.1"/>
    <property type="molecule type" value="Genomic_DNA"/>
</dbReference>
<reference evidence="2" key="1">
    <citation type="journal article" date="2017" name="Nat. Ecol. Evol.">
        <title>Genome expansion and lineage-specific genetic innovations in the forest pathogenic fungi Armillaria.</title>
        <authorList>
            <person name="Sipos G."/>
            <person name="Prasanna A.N."/>
            <person name="Walter M.C."/>
            <person name="O'Connor E."/>
            <person name="Balint B."/>
            <person name="Krizsan K."/>
            <person name="Kiss B."/>
            <person name="Hess J."/>
            <person name="Varga T."/>
            <person name="Slot J."/>
            <person name="Riley R."/>
            <person name="Boka B."/>
            <person name="Rigling D."/>
            <person name="Barry K."/>
            <person name="Lee J."/>
            <person name="Mihaltcheva S."/>
            <person name="LaButti K."/>
            <person name="Lipzen A."/>
            <person name="Waldron R."/>
            <person name="Moloney N.M."/>
            <person name="Sperisen C."/>
            <person name="Kredics L."/>
            <person name="Vagvoelgyi C."/>
            <person name="Patrignani A."/>
            <person name="Fitzpatrick D."/>
            <person name="Nagy I."/>
            <person name="Doyle S."/>
            <person name="Anderson J.B."/>
            <person name="Grigoriev I.V."/>
            <person name="Gueldener U."/>
            <person name="Muensterkoetter M."/>
            <person name="Nagy L.G."/>
        </authorList>
    </citation>
    <scope>NUCLEOTIDE SEQUENCE [LARGE SCALE GENOMIC DNA]</scope>
    <source>
        <strain evidence="2">28-4</strain>
    </source>
</reference>
<evidence type="ECO:0000313" key="1">
    <source>
        <dbReference type="EMBL" id="PBK68145.1"/>
    </source>
</evidence>
<organism evidence="1 2">
    <name type="scientific">Armillaria solidipes</name>
    <dbReference type="NCBI Taxonomy" id="1076256"/>
    <lineage>
        <taxon>Eukaryota</taxon>
        <taxon>Fungi</taxon>
        <taxon>Dikarya</taxon>
        <taxon>Basidiomycota</taxon>
        <taxon>Agaricomycotina</taxon>
        <taxon>Agaricomycetes</taxon>
        <taxon>Agaricomycetidae</taxon>
        <taxon>Agaricales</taxon>
        <taxon>Marasmiineae</taxon>
        <taxon>Physalacriaceae</taxon>
        <taxon>Armillaria</taxon>
    </lineage>
</organism>
<dbReference type="AlphaFoldDB" id="A0A2H3BBB5"/>
<keyword evidence="2" id="KW-1185">Reference proteome</keyword>
<proteinExistence type="predicted"/>
<name>A0A2H3BBB5_9AGAR</name>
<dbReference type="Proteomes" id="UP000218334">
    <property type="component" value="Unassembled WGS sequence"/>
</dbReference>
<accession>A0A2H3BBB5</accession>
<protein>
    <submittedName>
        <fullName evidence="1">Uncharacterized protein</fullName>
    </submittedName>
</protein>
<sequence length="129" mass="14529">MYMWSLPVLNVERRVFDLIEAPSKSLLSCIPSGFSLPRRHSFRGTGRVAAGQARPDDTWSESVASSLRFGGHSGDQGGFYSGDSTEEEYGVSIIKRMWMKKVSQGLQMGLIWTSSDLYYSNFKYPEPDF</sequence>
<gene>
    <name evidence="1" type="ORF">ARMSODRAFT_1005092</name>
</gene>
<evidence type="ECO:0000313" key="2">
    <source>
        <dbReference type="Proteomes" id="UP000218334"/>
    </source>
</evidence>